<sequence length="67" mass="7903">MAEKLNYLRYPLLKQIMKGIFKLLLFIILLVIIFIVGLIIGYAVLGDGNYWEVFNQDTWLHLLTFIE</sequence>
<evidence type="ECO:0000256" key="1">
    <source>
        <dbReference type="SAM" id="Phobius"/>
    </source>
</evidence>
<dbReference type="InterPro" id="IPR024596">
    <property type="entry name" value="RNApol_su_b/EpuA"/>
</dbReference>
<evidence type="ECO:0000313" key="2">
    <source>
        <dbReference type="EMBL" id="SDG38445.1"/>
    </source>
</evidence>
<name>A0A1G7TT76_9LACT</name>
<dbReference type="AlphaFoldDB" id="A0A1G7TT76"/>
<feature type="transmembrane region" description="Helical" evidence="1">
    <location>
        <begin position="20"/>
        <end position="45"/>
    </location>
</feature>
<dbReference type="STRING" id="120956.SAMN05421791_10726"/>
<organism evidence="2 3">
    <name type="scientific">Facklamia miroungae</name>
    <dbReference type="NCBI Taxonomy" id="120956"/>
    <lineage>
        <taxon>Bacteria</taxon>
        <taxon>Bacillati</taxon>
        <taxon>Bacillota</taxon>
        <taxon>Bacilli</taxon>
        <taxon>Lactobacillales</taxon>
        <taxon>Aerococcaceae</taxon>
        <taxon>Facklamia</taxon>
    </lineage>
</organism>
<accession>A0A1G7TT76</accession>
<keyword evidence="2" id="KW-0804">Transcription</keyword>
<reference evidence="2 3" key="1">
    <citation type="submission" date="2016-10" db="EMBL/GenBank/DDBJ databases">
        <authorList>
            <person name="de Groot N.N."/>
        </authorList>
    </citation>
    <scope>NUCLEOTIDE SEQUENCE [LARGE SCALE GENOMIC DNA]</scope>
    <source>
        <strain evidence="2 3">ATCC BAA-466</strain>
    </source>
</reference>
<keyword evidence="2" id="KW-0240">DNA-directed RNA polymerase</keyword>
<dbReference type="GO" id="GO:0000428">
    <property type="term" value="C:DNA-directed RNA polymerase complex"/>
    <property type="evidence" value="ECO:0007669"/>
    <property type="project" value="UniProtKB-KW"/>
</dbReference>
<dbReference type="RefSeq" id="WP_090290116.1">
    <property type="nucleotide sequence ID" value="NZ_FNCK01000007.1"/>
</dbReference>
<keyword evidence="3" id="KW-1185">Reference proteome</keyword>
<keyword evidence="1" id="KW-0472">Membrane</keyword>
<keyword evidence="1" id="KW-1133">Transmembrane helix</keyword>
<protein>
    <submittedName>
        <fullName evidence="2">DNA-directed RNA polymerase subunit beta</fullName>
    </submittedName>
</protein>
<keyword evidence="1" id="KW-0812">Transmembrane</keyword>
<gene>
    <name evidence="2" type="ORF">SAMN05421791_10726</name>
</gene>
<dbReference type="Pfam" id="PF11772">
    <property type="entry name" value="EpuA"/>
    <property type="match status" value="1"/>
</dbReference>
<dbReference type="Proteomes" id="UP000199708">
    <property type="component" value="Unassembled WGS sequence"/>
</dbReference>
<evidence type="ECO:0000313" key="3">
    <source>
        <dbReference type="Proteomes" id="UP000199708"/>
    </source>
</evidence>
<proteinExistence type="predicted"/>
<dbReference type="EMBL" id="FNCK01000007">
    <property type="protein sequence ID" value="SDG38445.1"/>
    <property type="molecule type" value="Genomic_DNA"/>
</dbReference>